<name>A0AAC8Q1M0_9BACT</name>
<keyword evidence="5" id="KW-1185">Reference proteome</keyword>
<dbReference type="EMBL" id="QUMU01000006">
    <property type="protein sequence ID" value="REG31029.1"/>
    <property type="molecule type" value="Genomic_DNA"/>
</dbReference>
<reference evidence="3 5" key="2">
    <citation type="submission" date="2018-08" db="EMBL/GenBank/DDBJ databases">
        <title>Genomic Encyclopedia of Archaeal and Bacterial Type Strains, Phase II (KMG-II): from individual species to whole genera.</title>
        <authorList>
            <person name="Goeker M."/>
        </authorList>
    </citation>
    <scope>NUCLEOTIDE SEQUENCE [LARGE SCALE GENOMIC DNA]</scope>
    <source>
        <strain evidence="3 5">DSM 2261</strain>
    </source>
</reference>
<dbReference type="EMBL" id="CP011509">
    <property type="protein sequence ID" value="AKI99121.1"/>
    <property type="molecule type" value="Genomic_DNA"/>
</dbReference>
<sequence length="300" mass="33180">MRPLIGWPLLLALLAFPTPVLADIAPDPLAGLSEPRPLDAKAAQGISMKHEEVIIELHDDYALVDATFTMANPGPPRELQVGFPGSGVRLDIPEEYASHDPLEGFSVWVEGRAVPHEARELERSSSYAGRTKTWPETWHVFTPRFARGDTRIRVRYGVVANPYSGRSAHTGEKIIDGRRVWYILETGGLWAGPIGEIIVRIRARGGVKPESIRVRTHARETRWKVPKPGAASPLLEVTRNAEGLTIRCQRLDATRADNLQLVYSPDPERVPHMSSPWDTGAATRLLREALGVRVPDSPSP</sequence>
<keyword evidence="1" id="KW-0732">Signal</keyword>
<gene>
    <name evidence="2" type="ORF">AA314_00748</name>
    <name evidence="3" type="ORF">ATI61_106499</name>
</gene>
<dbReference type="RefSeq" id="WP_047854304.1">
    <property type="nucleotide sequence ID" value="NZ_CP011509.1"/>
</dbReference>
<dbReference type="Gene3D" id="2.60.40.3680">
    <property type="match status" value="1"/>
</dbReference>
<reference evidence="2 4" key="1">
    <citation type="submission" date="2015-05" db="EMBL/GenBank/DDBJ databases">
        <title>Genome assembly of Archangium gephyra DSM 2261.</title>
        <authorList>
            <person name="Sharma G."/>
            <person name="Subramanian S."/>
        </authorList>
    </citation>
    <scope>NUCLEOTIDE SEQUENCE [LARGE SCALE GENOMIC DNA]</scope>
    <source>
        <strain evidence="2 4">DSM 2261</strain>
    </source>
</reference>
<accession>A0AAC8Q1M0</accession>
<evidence type="ECO:0000313" key="4">
    <source>
        <dbReference type="Proteomes" id="UP000035579"/>
    </source>
</evidence>
<feature type="chain" id="PRO_5042121533" description="VIT domain-containing protein" evidence="1">
    <location>
        <begin position="23"/>
        <end position="300"/>
    </location>
</feature>
<dbReference type="Proteomes" id="UP000256345">
    <property type="component" value="Unassembled WGS sequence"/>
</dbReference>
<dbReference type="KEGG" id="age:AA314_00748"/>
<evidence type="ECO:0000256" key="1">
    <source>
        <dbReference type="SAM" id="SignalP"/>
    </source>
</evidence>
<protein>
    <recommendedName>
        <fullName evidence="6">VIT domain-containing protein</fullName>
    </recommendedName>
</protein>
<feature type="signal peptide" evidence="1">
    <location>
        <begin position="1"/>
        <end position="22"/>
    </location>
</feature>
<proteinExistence type="predicted"/>
<organism evidence="2 4">
    <name type="scientific">Archangium gephyra</name>
    <dbReference type="NCBI Taxonomy" id="48"/>
    <lineage>
        <taxon>Bacteria</taxon>
        <taxon>Pseudomonadati</taxon>
        <taxon>Myxococcota</taxon>
        <taxon>Myxococcia</taxon>
        <taxon>Myxococcales</taxon>
        <taxon>Cystobacterineae</taxon>
        <taxon>Archangiaceae</taxon>
        <taxon>Archangium</taxon>
    </lineage>
</organism>
<evidence type="ECO:0000313" key="3">
    <source>
        <dbReference type="EMBL" id="REG31029.1"/>
    </source>
</evidence>
<evidence type="ECO:0000313" key="5">
    <source>
        <dbReference type="Proteomes" id="UP000256345"/>
    </source>
</evidence>
<evidence type="ECO:0000313" key="2">
    <source>
        <dbReference type="EMBL" id="AKI99121.1"/>
    </source>
</evidence>
<evidence type="ECO:0008006" key="6">
    <source>
        <dbReference type="Google" id="ProtNLM"/>
    </source>
</evidence>
<dbReference type="Proteomes" id="UP000035579">
    <property type="component" value="Chromosome"/>
</dbReference>
<dbReference type="AlphaFoldDB" id="A0AAC8Q1M0"/>